<dbReference type="InterPro" id="IPR001375">
    <property type="entry name" value="Peptidase_S9_cat"/>
</dbReference>
<keyword evidence="1" id="KW-0378">Hydrolase</keyword>
<protein>
    <recommendedName>
        <fullName evidence="3">Peptidase S9 prolyl oligopeptidase catalytic domain-containing protein</fullName>
    </recommendedName>
</protein>
<evidence type="ECO:0000259" key="3">
    <source>
        <dbReference type="Pfam" id="PF00326"/>
    </source>
</evidence>
<dbReference type="InterPro" id="IPR029058">
    <property type="entry name" value="AB_hydrolase_fold"/>
</dbReference>
<evidence type="ECO:0000313" key="4">
    <source>
        <dbReference type="EMBL" id="GAA4388949.1"/>
    </source>
</evidence>
<sequence length="254" mass="27904">MPRRLFYGSEESQHGHWYPGDADKPVVTVVHGGYWRNLYTMTMESAVAKDLNRRGYPVWNIEYRRVGEPGVHWPILGQDVLAAIDYADANLVKAGQIVVAHSAGATLGVWAAAQREHLLGAVSRAGVLDLIERGDGDQSMRLLFDLAPNANLRLVKRVFAEASPVSRMPFKTPVRVLHGRNDQTVPYQLSEWFIDNARKNGMDATLQIIETEGHDEFLDPASKSHAATVAAIEELAARSPADRNAPSAAGGRSD</sequence>
<dbReference type="PANTHER" id="PTHR48081">
    <property type="entry name" value="AB HYDROLASE SUPERFAMILY PROTEIN C4A8.06C"/>
    <property type="match status" value="1"/>
</dbReference>
<dbReference type="InterPro" id="IPR050300">
    <property type="entry name" value="GDXG_lipolytic_enzyme"/>
</dbReference>
<evidence type="ECO:0000256" key="2">
    <source>
        <dbReference type="SAM" id="MobiDB-lite"/>
    </source>
</evidence>
<dbReference type="RefSeq" id="WP_344993167.1">
    <property type="nucleotide sequence ID" value="NZ_BAABFR010000017.1"/>
</dbReference>
<reference evidence="5" key="1">
    <citation type="journal article" date="2019" name="Int. J. Syst. Evol. Microbiol.">
        <title>The Global Catalogue of Microorganisms (GCM) 10K type strain sequencing project: providing services to taxonomists for standard genome sequencing and annotation.</title>
        <authorList>
            <consortium name="The Broad Institute Genomics Platform"/>
            <consortium name="The Broad Institute Genome Sequencing Center for Infectious Disease"/>
            <person name="Wu L."/>
            <person name="Ma J."/>
        </authorList>
    </citation>
    <scope>NUCLEOTIDE SEQUENCE [LARGE SCALE GENOMIC DNA]</scope>
    <source>
        <strain evidence="5">JCM 17688</strain>
    </source>
</reference>
<gene>
    <name evidence="4" type="ORF">GCM10023147_15060</name>
</gene>
<evidence type="ECO:0000313" key="5">
    <source>
        <dbReference type="Proteomes" id="UP001500635"/>
    </source>
</evidence>
<keyword evidence="5" id="KW-1185">Reference proteome</keyword>
<name>A0ABP8JD51_9ACTN</name>
<dbReference type="EMBL" id="BAABFR010000017">
    <property type="protein sequence ID" value="GAA4388949.1"/>
    <property type="molecule type" value="Genomic_DNA"/>
</dbReference>
<evidence type="ECO:0000256" key="1">
    <source>
        <dbReference type="ARBA" id="ARBA00022801"/>
    </source>
</evidence>
<dbReference type="PANTHER" id="PTHR48081:SF33">
    <property type="entry name" value="KYNURENINE FORMAMIDASE"/>
    <property type="match status" value="1"/>
</dbReference>
<proteinExistence type="predicted"/>
<feature type="region of interest" description="Disordered" evidence="2">
    <location>
        <begin position="235"/>
        <end position="254"/>
    </location>
</feature>
<dbReference type="SUPFAM" id="SSF53474">
    <property type="entry name" value="alpha/beta-Hydrolases"/>
    <property type="match status" value="1"/>
</dbReference>
<organism evidence="4 5">
    <name type="scientific">Tsukamurella soli</name>
    <dbReference type="NCBI Taxonomy" id="644556"/>
    <lineage>
        <taxon>Bacteria</taxon>
        <taxon>Bacillati</taxon>
        <taxon>Actinomycetota</taxon>
        <taxon>Actinomycetes</taxon>
        <taxon>Mycobacteriales</taxon>
        <taxon>Tsukamurellaceae</taxon>
        <taxon>Tsukamurella</taxon>
    </lineage>
</organism>
<comment type="caution">
    <text evidence="4">The sequence shown here is derived from an EMBL/GenBank/DDBJ whole genome shotgun (WGS) entry which is preliminary data.</text>
</comment>
<dbReference type="Proteomes" id="UP001500635">
    <property type="component" value="Unassembled WGS sequence"/>
</dbReference>
<accession>A0ABP8JD51</accession>
<dbReference type="Gene3D" id="3.40.50.1820">
    <property type="entry name" value="alpha/beta hydrolase"/>
    <property type="match status" value="1"/>
</dbReference>
<feature type="domain" description="Peptidase S9 prolyl oligopeptidase catalytic" evidence="3">
    <location>
        <begin position="78"/>
        <end position="223"/>
    </location>
</feature>
<dbReference type="Pfam" id="PF00326">
    <property type="entry name" value="Peptidase_S9"/>
    <property type="match status" value="1"/>
</dbReference>